<reference evidence="2" key="1">
    <citation type="submission" date="2016-02" db="EMBL/GenBank/DDBJ databases">
        <authorList>
            <person name="Shin S.-K."/>
            <person name="Yi H."/>
            <person name="Kim E."/>
        </authorList>
    </citation>
    <scope>NUCLEOTIDE SEQUENCE [LARGE SCALE GENOMIC DNA]</scope>
    <source>
        <strain evidence="2">LPB0003</strain>
    </source>
</reference>
<sequence>MVKYDYIIVGAGAAGLMMAYRMAKEPFFADKTILILDKEKKTQNDRTWCFWEQNKGEWDDILHHSWSKIYFTSDSYSSKKSISPYKYKMIKGDDFYKKTWKSLENKSNITFRKEPVSEILQEEKFATVITSKNTYFSKNILNSILFSDDYKKQSKYPALQQHFVGFFIKTKENHFDNSIATFMDFSVEQKENTRFMYVLPYKKNEALFEYTLFSADLLPYDEYKVGIEKYLLEKGITDYEIIEKEQGSIPMTSYEFWKKNSKNIINIGTSGGWSKASTGFTFKNIDKKTVELIHHLKQEKSLETFHQKTKFWLYDLLLLDILAKKNYLGASIFSKMFKNIAPQKIFKFLDEETTIVEEIQIFSKMQKRLFSKALIRRIF</sequence>
<dbReference type="Proteomes" id="UP000092584">
    <property type="component" value="Unassembled WGS sequence"/>
</dbReference>
<organism evidence="1 2">
    <name type="scientific">Polaribacter vadi</name>
    <dbReference type="NCBI Taxonomy" id="1774273"/>
    <lineage>
        <taxon>Bacteria</taxon>
        <taxon>Pseudomonadati</taxon>
        <taxon>Bacteroidota</taxon>
        <taxon>Flavobacteriia</taxon>
        <taxon>Flavobacteriales</taxon>
        <taxon>Flavobacteriaceae</taxon>
    </lineage>
</organism>
<dbReference type="KEGG" id="pob:LPB03_01845"/>
<dbReference type="EMBL" id="LSFM01000018">
    <property type="protein sequence ID" value="OBY65395.1"/>
    <property type="molecule type" value="Genomic_DNA"/>
</dbReference>
<dbReference type="PANTHER" id="PTHR39757:SF5">
    <property type="entry name" value="OS02G0190600 PROTEIN"/>
    <property type="match status" value="1"/>
</dbReference>
<dbReference type="AlphaFoldDB" id="A0A1B8U0J8"/>
<dbReference type="RefSeq" id="WP_065318172.1">
    <property type="nucleotide sequence ID" value="NZ_CP017477.1"/>
</dbReference>
<dbReference type="STRING" id="1774273.LPB03_01845"/>
<proteinExistence type="predicted"/>
<dbReference type="OrthoDB" id="24355at2"/>
<dbReference type="Gene3D" id="3.50.50.60">
    <property type="entry name" value="FAD/NAD(P)-binding domain"/>
    <property type="match status" value="1"/>
</dbReference>
<accession>A0A1B8U0J8</accession>
<keyword evidence="2" id="KW-1185">Reference proteome</keyword>
<dbReference type="InterPro" id="IPR036188">
    <property type="entry name" value="FAD/NAD-bd_sf"/>
</dbReference>
<dbReference type="PANTHER" id="PTHR39757">
    <property type="match status" value="1"/>
</dbReference>
<name>A0A1B8U0J8_9FLAO</name>
<gene>
    <name evidence="1" type="ORF">LPB3_03265</name>
</gene>
<dbReference type="Pfam" id="PF05834">
    <property type="entry name" value="Lycopene_cycl"/>
    <property type="match status" value="1"/>
</dbReference>
<evidence type="ECO:0000313" key="1">
    <source>
        <dbReference type="EMBL" id="OBY65395.1"/>
    </source>
</evidence>
<protein>
    <submittedName>
        <fullName evidence="1">Lycopene cyclase</fullName>
    </submittedName>
</protein>
<evidence type="ECO:0000313" key="2">
    <source>
        <dbReference type="Proteomes" id="UP000092584"/>
    </source>
</evidence>
<dbReference type="SUPFAM" id="SSF51905">
    <property type="entry name" value="FAD/NAD(P)-binding domain"/>
    <property type="match status" value="1"/>
</dbReference>
<comment type="caution">
    <text evidence="1">The sequence shown here is derived from an EMBL/GenBank/DDBJ whole genome shotgun (WGS) entry which is preliminary data.</text>
</comment>